<organism evidence="2 3">
    <name type="scientific">Armillaria ostoyae</name>
    <name type="common">Armillaria root rot fungus</name>
    <dbReference type="NCBI Taxonomy" id="47428"/>
    <lineage>
        <taxon>Eukaryota</taxon>
        <taxon>Fungi</taxon>
        <taxon>Dikarya</taxon>
        <taxon>Basidiomycota</taxon>
        <taxon>Agaricomycotina</taxon>
        <taxon>Agaricomycetes</taxon>
        <taxon>Agaricomycetidae</taxon>
        <taxon>Agaricales</taxon>
        <taxon>Marasmiineae</taxon>
        <taxon>Physalacriaceae</taxon>
        <taxon>Armillaria</taxon>
    </lineage>
</organism>
<sequence>MTAAAYPGTAIPELTESQIKSMFLVLDEQLNTVTLHALTHGMYTGVVAVTLWAVASREKPQNNRRPYFLVLTILVLYLLATIGLYGEWSITVSMFITNNKTFWMAFKSSDGPLVLLWVMGITAILSAILADATLIWRCWIVWGRSWRVVLIPILCTTLAAISRGIVTYYDNVEHTPPRALYIVKIVNWAVLYSSLILATLLWCTIFIIYRILRVGGVTAGMRIYHRVIEMLVESAALYSAVLVILLVLEIRNELAGGYIEEVAIAIRGIVPTILVGRVAAGHARPDDSWSESTTASSLRFGNHSSSQNDGAGFGWDASSRLRPDLEEGSEGST</sequence>
<feature type="region of interest" description="Disordered" evidence="1">
    <location>
        <begin position="283"/>
        <end position="333"/>
    </location>
</feature>
<evidence type="ECO:0008006" key="4">
    <source>
        <dbReference type="Google" id="ProtNLM"/>
    </source>
</evidence>
<evidence type="ECO:0000256" key="1">
    <source>
        <dbReference type="SAM" id="MobiDB-lite"/>
    </source>
</evidence>
<keyword evidence="3" id="KW-1185">Reference proteome</keyword>
<name>A0A284RXU0_ARMOS</name>
<dbReference type="Proteomes" id="UP000219338">
    <property type="component" value="Unassembled WGS sequence"/>
</dbReference>
<evidence type="ECO:0000313" key="2">
    <source>
        <dbReference type="EMBL" id="SJL13578.1"/>
    </source>
</evidence>
<dbReference type="STRING" id="47428.A0A284RXU0"/>
<feature type="compositionally biased region" description="Polar residues" evidence="1">
    <location>
        <begin position="290"/>
        <end position="309"/>
    </location>
</feature>
<accession>A0A284RXU0</accession>
<reference evidence="3" key="1">
    <citation type="journal article" date="2017" name="Nat. Ecol. Evol.">
        <title>Genome expansion and lineage-specific genetic innovations in the forest pathogenic fungi Armillaria.</title>
        <authorList>
            <person name="Sipos G."/>
            <person name="Prasanna A.N."/>
            <person name="Walter M.C."/>
            <person name="O'Connor E."/>
            <person name="Balint B."/>
            <person name="Krizsan K."/>
            <person name="Kiss B."/>
            <person name="Hess J."/>
            <person name="Varga T."/>
            <person name="Slot J."/>
            <person name="Riley R."/>
            <person name="Boka B."/>
            <person name="Rigling D."/>
            <person name="Barry K."/>
            <person name="Lee J."/>
            <person name="Mihaltcheva S."/>
            <person name="LaButti K."/>
            <person name="Lipzen A."/>
            <person name="Waldron R."/>
            <person name="Moloney N.M."/>
            <person name="Sperisen C."/>
            <person name="Kredics L."/>
            <person name="Vagvoelgyi C."/>
            <person name="Patrignani A."/>
            <person name="Fitzpatrick D."/>
            <person name="Nagy I."/>
            <person name="Doyle S."/>
            <person name="Anderson J.B."/>
            <person name="Grigoriev I.V."/>
            <person name="Gueldener U."/>
            <person name="Muensterkoetter M."/>
            <person name="Nagy L.G."/>
        </authorList>
    </citation>
    <scope>NUCLEOTIDE SEQUENCE [LARGE SCALE GENOMIC DNA]</scope>
    <source>
        <strain evidence="3">C18/9</strain>
    </source>
</reference>
<dbReference type="EMBL" id="FUEG01000020">
    <property type="protein sequence ID" value="SJL13578.1"/>
    <property type="molecule type" value="Genomic_DNA"/>
</dbReference>
<gene>
    <name evidence="2" type="ORF">ARMOST_17023</name>
</gene>
<dbReference type="OrthoDB" id="2873242at2759"/>
<protein>
    <recommendedName>
        <fullName evidence="4">Integral membrane protein</fullName>
    </recommendedName>
</protein>
<evidence type="ECO:0000313" key="3">
    <source>
        <dbReference type="Proteomes" id="UP000219338"/>
    </source>
</evidence>
<proteinExistence type="predicted"/>
<dbReference type="OMA" id="YIEEVAI"/>
<dbReference type="AlphaFoldDB" id="A0A284RXU0"/>